<protein>
    <submittedName>
        <fullName evidence="2">Uncharacterized protein</fullName>
    </submittedName>
</protein>
<keyword evidence="1" id="KW-0472">Membrane</keyword>
<accession>A0A6G0ZRA1</accession>
<sequence>MSSYSYTVIRPPIDARAFVSPPLKTAIITGHLMFLLSPMAFYDLNTIHLYIYIYIYIYVIIFFLSCDVVVSACHLPLDFGSKIRLLLLGDVLSATSRFPLC</sequence>
<dbReference type="Proteomes" id="UP000478052">
    <property type="component" value="Unassembled WGS sequence"/>
</dbReference>
<evidence type="ECO:0000313" key="3">
    <source>
        <dbReference type="Proteomes" id="UP000478052"/>
    </source>
</evidence>
<name>A0A6G0ZRA1_APHCR</name>
<gene>
    <name evidence="2" type="ORF">FWK35_00018874</name>
</gene>
<evidence type="ECO:0000256" key="1">
    <source>
        <dbReference type="SAM" id="Phobius"/>
    </source>
</evidence>
<organism evidence="2 3">
    <name type="scientific">Aphis craccivora</name>
    <name type="common">Cowpea aphid</name>
    <dbReference type="NCBI Taxonomy" id="307492"/>
    <lineage>
        <taxon>Eukaryota</taxon>
        <taxon>Metazoa</taxon>
        <taxon>Ecdysozoa</taxon>
        <taxon>Arthropoda</taxon>
        <taxon>Hexapoda</taxon>
        <taxon>Insecta</taxon>
        <taxon>Pterygota</taxon>
        <taxon>Neoptera</taxon>
        <taxon>Paraneoptera</taxon>
        <taxon>Hemiptera</taxon>
        <taxon>Sternorrhyncha</taxon>
        <taxon>Aphidomorpha</taxon>
        <taxon>Aphidoidea</taxon>
        <taxon>Aphididae</taxon>
        <taxon>Aphidini</taxon>
        <taxon>Aphis</taxon>
        <taxon>Aphis</taxon>
    </lineage>
</organism>
<comment type="caution">
    <text evidence="2">The sequence shown here is derived from an EMBL/GenBank/DDBJ whole genome shotgun (WGS) entry which is preliminary data.</text>
</comment>
<keyword evidence="1" id="KW-0812">Transmembrane</keyword>
<dbReference type="EMBL" id="VUJU01000005">
    <property type="protein sequence ID" value="KAF0774159.1"/>
    <property type="molecule type" value="Genomic_DNA"/>
</dbReference>
<evidence type="ECO:0000313" key="2">
    <source>
        <dbReference type="EMBL" id="KAF0774159.1"/>
    </source>
</evidence>
<feature type="transmembrane region" description="Helical" evidence="1">
    <location>
        <begin position="53"/>
        <end position="77"/>
    </location>
</feature>
<keyword evidence="1" id="KW-1133">Transmembrane helix</keyword>
<dbReference type="AlphaFoldDB" id="A0A6G0ZRA1"/>
<keyword evidence="3" id="KW-1185">Reference proteome</keyword>
<proteinExistence type="predicted"/>
<reference evidence="2 3" key="1">
    <citation type="submission" date="2019-08" db="EMBL/GenBank/DDBJ databases">
        <title>Whole genome of Aphis craccivora.</title>
        <authorList>
            <person name="Voronova N.V."/>
            <person name="Shulinski R.S."/>
            <person name="Bandarenka Y.V."/>
            <person name="Zhorov D.G."/>
            <person name="Warner D."/>
        </authorList>
    </citation>
    <scope>NUCLEOTIDE SEQUENCE [LARGE SCALE GENOMIC DNA]</scope>
    <source>
        <strain evidence="2">180601</strain>
        <tissue evidence="2">Whole Body</tissue>
    </source>
</reference>